<proteinExistence type="predicted"/>
<reference evidence="3" key="2">
    <citation type="submission" date="2021-08" db="EMBL/GenBank/DDBJ databases">
        <authorList>
            <person name="Eriksson T."/>
        </authorList>
    </citation>
    <scope>NUCLEOTIDE SEQUENCE</scope>
    <source>
        <strain evidence="3">Stoneville</strain>
        <tissue evidence="3">Whole head</tissue>
    </source>
</reference>
<dbReference type="PROSITE" id="PS50833">
    <property type="entry name" value="BRIX"/>
    <property type="match status" value="1"/>
</dbReference>
<dbReference type="Pfam" id="PF04427">
    <property type="entry name" value="Brix"/>
    <property type="match status" value="1"/>
</dbReference>
<dbReference type="InterPro" id="IPR007109">
    <property type="entry name" value="Brix"/>
</dbReference>
<evidence type="ECO:0000259" key="2">
    <source>
        <dbReference type="PROSITE" id="PS50833"/>
    </source>
</evidence>
<dbReference type="GO" id="GO:0000027">
    <property type="term" value="P:ribosomal large subunit assembly"/>
    <property type="evidence" value="ECO:0007669"/>
    <property type="project" value="TreeGrafter"/>
</dbReference>
<feature type="region of interest" description="Disordered" evidence="1">
    <location>
        <begin position="399"/>
        <end position="468"/>
    </location>
</feature>
<accession>A0A8J6LII9</accession>
<dbReference type="EMBL" id="JABDTM020023653">
    <property type="protein sequence ID" value="KAH0815031.1"/>
    <property type="molecule type" value="Genomic_DNA"/>
</dbReference>
<dbReference type="PANTHER" id="PTHR12661">
    <property type="entry name" value="PETER PAN-RELATED"/>
    <property type="match status" value="1"/>
</dbReference>
<dbReference type="GO" id="GO:0019843">
    <property type="term" value="F:rRNA binding"/>
    <property type="evidence" value="ECO:0007669"/>
    <property type="project" value="InterPro"/>
</dbReference>
<organism evidence="3 4">
    <name type="scientific">Tenebrio molitor</name>
    <name type="common">Yellow mealworm beetle</name>
    <dbReference type="NCBI Taxonomy" id="7067"/>
    <lineage>
        <taxon>Eukaryota</taxon>
        <taxon>Metazoa</taxon>
        <taxon>Ecdysozoa</taxon>
        <taxon>Arthropoda</taxon>
        <taxon>Hexapoda</taxon>
        <taxon>Insecta</taxon>
        <taxon>Pterygota</taxon>
        <taxon>Neoptera</taxon>
        <taxon>Endopterygota</taxon>
        <taxon>Coleoptera</taxon>
        <taxon>Polyphaga</taxon>
        <taxon>Cucujiformia</taxon>
        <taxon>Tenebrionidae</taxon>
        <taxon>Tenebrio</taxon>
    </lineage>
</organism>
<dbReference type="AlphaFoldDB" id="A0A8J6LII9"/>
<dbReference type="GO" id="GO:0006364">
    <property type="term" value="P:rRNA processing"/>
    <property type="evidence" value="ECO:0007669"/>
    <property type="project" value="InterPro"/>
</dbReference>
<feature type="compositionally biased region" description="Low complexity" evidence="1">
    <location>
        <begin position="61"/>
        <end position="84"/>
    </location>
</feature>
<evidence type="ECO:0000313" key="3">
    <source>
        <dbReference type="EMBL" id="KAH0815031.1"/>
    </source>
</evidence>
<dbReference type="GO" id="GO:0030687">
    <property type="term" value="C:preribosome, large subunit precursor"/>
    <property type="evidence" value="ECO:0007669"/>
    <property type="project" value="TreeGrafter"/>
</dbReference>
<name>A0A8J6LII9_TENMO</name>
<protein>
    <recommendedName>
        <fullName evidence="2">Brix domain-containing protein</fullName>
    </recommendedName>
</protein>
<evidence type="ECO:0000256" key="1">
    <source>
        <dbReference type="SAM" id="MobiDB-lite"/>
    </source>
</evidence>
<dbReference type="PANTHER" id="PTHR12661:SF5">
    <property type="entry name" value="SUPPRESSOR OF SWI4 1 HOMOLOG"/>
    <property type="match status" value="1"/>
</dbReference>
<dbReference type="Proteomes" id="UP000719412">
    <property type="component" value="Unassembled WGS sequence"/>
</dbReference>
<feature type="domain" description="Brix" evidence="2">
    <location>
        <begin position="109"/>
        <end position="371"/>
    </location>
</feature>
<feature type="compositionally biased region" description="Basic and acidic residues" evidence="1">
    <location>
        <begin position="408"/>
        <end position="435"/>
    </location>
</feature>
<evidence type="ECO:0000313" key="4">
    <source>
        <dbReference type="Proteomes" id="UP000719412"/>
    </source>
</evidence>
<reference evidence="3" key="1">
    <citation type="journal article" date="2020" name="J Insects Food Feed">
        <title>The yellow mealworm (Tenebrio molitor) genome: a resource for the emerging insects as food and feed industry.</title>
        <authorList>
            <person name="Eriksson T."/>
            <person name="Andere A."/>
            <person name="Kelstrup H."/>
            <person name="Emery V."/>
            <person name="Picard C."/>
        </authorList>
    </citation>
    <scope>NUCLEOTIDE SEQUENCE</scope>
    <source>
        <strain evidence="3">Stoneville</strain>
        <tissue evidence="3">Whole head</tissue>
    </source>
</reference>
<dbReference type="SUPFAM" id="SSF52954">
    <property type="entry name" value="Class II aaRS ABD-related"/>
    <property type="match status" value="1"/>
</dbReference>
<sequence>MVVATAVASMAFAAPNFFSIGYDICDECYDDPFTALICAAICETEEEEECSGEVTTKLEESTTAGETTEGSTTASSGSSDSSTTAKRRGRCVKNNTNVNIEPEETVEAPHSFVIHKGLPGGNLLELTKDFRKVMEPFTAISLKERKKNTIKDFVSVAGPLHVSHLSIFSRTEVGMYLKICKLPRGPTMTFKIHNFSLARDVVSSLKKQNVVEAAFKHSPLIVLNSFTAEGLHMKLMASMFQNMFPTINLTNVDLNTVRRCVLMNYNPSTNMIDFRHYTIKIIPVGISKGVKKVVQGKVPNLNRCNDISEFLTKSGMLSESEFEDDPSNQVTLPQKIISRGNVESGKSAIKLHELGPRLTLQLIKIEDGLLDGEVLYHNLIEKTDEEKLEIQKKRENKKKLKEKRKKIQEKNKEVKENLKQKLKEKSLEGMKKVNPQEKSSSEANEAKEPEDNDADYYREEVGEEPDEGLFEKTVFECFNVV</sequence>
<keyword evidence="4" id="KW-1185">Reference proteome</keyword>
<feature type="compositionally biased region" description="Basic and acidic residues" evidence="1">
    <location>
        <begin position="444"/>
        <end position="460"/>
    </location>
</feature>
<dbReference type="SMART" id="SM00879">
    <property type="entry name" value="Brix"/>
    <property type="match status" value="1"/>
</dbReference>
<comment type="caution">
    <text evidence="3">The sequence shown here is derived from an EMBL/GenBank/DDBJ whole genome shotgun (WGS) entry which is preliminary data.</text>
</comment>
<feature type="region of interest" description="Disordered" evidence="1">
    <location>
        <begin position="49"/>
        <end position="96"/>
    </location>
</feature>
<dbReference type="InterPro" id="IPR045112">
    <property type="entry name" value="PPAN-like"/>
</dbReference>
<gene>
    <name evidence="3" type="ORF">GEV33_007762</name>
</gene>